<evidence type="ECO:0000256" key="1">
    <source>
        <dbReference type="SAM" id="SignalP"/>
    </source>
</evidence>
<reference evidence="3" key="1">
    <citation type="submission" date="2016-05" db="EMBL/GenBank/DDBJ databases">
        <authorList>
            <person name="Baek K."/>
            <person name="Yang S.-J."/>
        </authorList>
    </citation>
    <scope>NUCLEOTIDE SEQUENCE [LARGE SCALE GENOMIC DNA]</scope>
    <source>
        <strain evidence="3">ST58-10</strain>
    </source>
</reference>
<name>A0A1A9EU57_9GAMM</name>
<feature type="signal peptide" evidence="1">
    <location>
        <begin position="1"/>
        <end position="24"/>
    </location>
</feature>
<keyword evidence="1" id="KW-0732">Signal</keyword>
<protein>
    <submittedName>
        <fullName evidence="2">C4-dicarboxylate ABC transporter substrate-binding protein</fullName>
    </submittedName>
</protein>
<dbReference type="Pfam" id="PF16868">
    <property type="entry name" value="NMT1_3"/>
    <property type="match status" value="1"/>
</dbReference>
<proteinExistence type="predicted"/>
<dbReference type="EMBL" id="CP015839">
    <property type="protein sequence ID" value="ANG61312.1"/>
    <property type="molecule type" value="Genomic_DNA"/>
</dbReference>
<keyword evidence="3" id="KW-1185">Reference proteome</keyword>
<dbReference type="PANTHER" id="PTHR42941:SF1">
    <property type="entry name" value="SLL1037 PROTEIN"/>
    <property type="match status" value="1"/>
</dbReference>
<feature type="chain" id="PRO_5008386436" evidence="1">
    <location>
        <begin position="25"/>
        <end position="335"/>
    </location>
</feature>
<dbReference type="RefSeq" id="WP_067377251.1">
    <property type="nucleotide sequence ID" value="NZ_CP015839.1"/>
</dbReference>
<dbReference type="Gene3D" id="3.40.190.10">
    <property type="entry name" value="Periplasmic binding protein-like II"/>
    <property type="match status" value="2"/>
</dbReference>
<dbReference type="OrthoDB" id="9780180at2"/>
<sequence length="335" mass="35313">MRLKTLIAGTALAATTALSGFSQAAEMQFFRIGSGSAGGSYFPIAGLIANAISSPPGSRPCEDGGSCGVPGLVAIAQSSNASVANATGVQTGQMESGLAIAGIVHTAYNGGGKFEGQAKYDKLRVIANLFPEEMHLVLPKGAKLNSLQDLKGKRVGIAQAGSGTQVAVLQLLSQFGLDRSNIDEAELNNTQSAEHLADGQLDAYFYVAGTPVAAIVQLDATRGMELYSFSDEERAIIEKALPYYYSETIPGGTYEGVDYDVKTLAGGAQWMTNADVSEELVYDITKALWNDSTRQLFESGHPKARLIKLDTALSGVTIPLHPGAEKFYREAGVLH</sequence>
<dbReference type="Proteomes" id="UP000078070">
    <property type="component" value="Chromosome"/>
</dbReference>
<gene>
    <name evidence="2" type="ORF">A8C75_01750</name>
</gene>
<dbReference type="NCBIfam" id="TIGR02122">
    <property type="entry name" value="TRAP_TAXI"/>
    <property type="match status" value="1"/>
</dbReference>
<dbReference type="CDD" id="cd13520">
    <property type="entry name" value="PBP2_TAXI_TRAP"/>
    <property type="match status" value="1"/>
</dbReference>
<organism evidence="2 3">
    <name type="scientific">Marinobacterium aestuarii</name>
    <dbReference type="NCBI Taxonomy" id="1821621"/>
    <lineage>
        <taxon>Bacteria</taxon>
        <taxon>Pseudomonadati</taxon>
        <taxon>Pseudomonadota</taxon>
        <taxon>Gammaproteobacteria</taxon>
        <taxon>Oceanospirillales</taxon>
        <taxon>Oceanospirillaceae</taxon>
        <taxon>Marinobacterium</taxon>
    </lineage>
</organism>
<dbReference type="KEGG" id="mars:A8C75_01750"/>
<dbReference type="SUPFAM" id="SSF53850">
    <property type="entry name" value="Periplasmic binding protein-like II"/>
    <property type="match status" value="1"/>
</dbReference>
<dbReference type="AlphaFoldDB" id="A0A1A9EU57"/>
<evidence type="ECO:0000313" key="2">
    <source>
        <dbReference type="EMBL" id="ANG61312.1"/>
    </source>
</evidence>
<dbReference type="STRING" id="1821621.A8C75_01750"/>
<dbReference type="PANTHER" id="PTHR42941">
    <property type="entry name" value="SLL1037 PROTEIN"/>
    <property type="match status" value="1"/>
</dbReference>
<dbReference type="InterPro" id="IPR011852">
    <property type="entry name" value="TRAP_TAXI"/>
</dbReference>
<accession>A0A1A9EU57</accession>
<reference evidence="2 3" key="2">
    <citation type="journal article" date="2018" name="Int. J. Syst. Evol. Microbiol.">
        <title>Marinobacterium aestuarii sp. nov., a benzene-degrading marine bacterium isolated from estuary sediment.</title>
        <authorList>
            <person name="Bae S.S."/>
            <person name="Jung J."/>
            <person name="Chung D."/>
            <person name="Baek K."/>
        </authorList>
    </citation>
    <scope>NUCLEOTIDE SEQUENCE [LARGE SCALE GENOMIC DNA]</scope>
    <source>
        <strain evidence="2 3">ST58-10</strain>
    </source>
</reference>
<evidence type="ECO:0000313" key="3">
    <source>
        <dbReference type="Proteomes" id="UP000078070"/>
    </source>
</evidence>